<organism evidence="1">
    <name type="scientific">marine sediment metagenome</name>
    <dbReference type="NCBI Taxonomy" id="412755"/>
    <lineage>
        <taxon>unclassified sequences</taxon>
        <taxon>metagenomes</taxon>
        <taxon>ecological metagenomes</taxon>
    </lineage>
</organism>
<dbReference type="EMBL" id="LAZR01034657">
    <property type="protein sequence ID" value="KKL44722.1"/>
    <property type="molecule type" value="Genomic_DNA"/>
</dbReference>
<sequence>MDMEFEAIDVDLLDSGEQWLIVKELKKHNPDANYPT</sequence>
<reference evidence="1" key="1">
    <citation type="journal article" date="2015" name="Nature">
        <title>Complex archaea that bridge the gap between prokaryotes and eukaryotes.</title>
        <authorList>
            <person name="Spang A."/>
            <person name="Saw J.H."/>
            <person name="Jorgensen S.L."/>
            <person name="Zaremba-Niedzwiedzka K."/>
            <person name="Martijn J."/>
            <person name="Lind A.E."/>
            <person name="van Eijk R."/>
            <person name="Schleper C."/>
            <person name="Guy L."/>
            <person name="Ettema T.J."/>
        </authorList>
    </citation>
    <scope>NUCLEOTIDE SEQUENCE</scope>
</reference>
<dbReference type="AlphaFoldDB" id="A0A0F9F0V9"/>
<proteinExistence type="predicted"/>
<gene>
    <name evidence="1" type="ORF">LCGC14_2362860</name>
</gene>
<feature type="non-terminal residue" evidence="1">
    <location>
        <position position="36"/>
    </location>
</feature>
<name>A0A0F9F0V9_9ZZZZ</name>
<accession>A0A0F9F0V9</accession>
<comment type="caution">
    <text evidence="1">The sequence shown here is derived from an EMBL/GenBank/DDBJ whole genome shotgun (WGS) entry which is preliminary data.</text>
</comment>
<evidence type="ECO:0000313" key="1">
    <source>
        <dbReference type="EMBL" id="KKL44722.1"/>
    </source>
</evidence>
<protein>
    <submittedName>
        <fullName evidence="1">Uncharacterized protein</fullName>
    </submittedName>
</protein>